<feature type="transmembrane region" description="Helical" evidence="1">
    <location>
        <begin position="168"/>
        <end position="187"/>
    </location>
</feature>
<reference evidence="2" key="1">
    <citation type="submission" date="2020-11" db="EMBL/GenBank/DDBJ databases">
        <authorList>
            <person name="Tran Van P."/>
        </authorList>
    </citation>
    <scope>NUCLEOTIDE SEQUENCE</scope>
</reference>
<dbReference type="AlphaFoldDB" id="A0A7R9D3H9"/>
<feature type="transmembrane region" description="Helical" evidence="1">
    <location>
        <begin position="116"/>
        <end position="134"/>
    </location>
</feature>
<protein>
    <recommendedName>
        <fullName evidence="3">Gustatory receptor</fullName>
    </recommendedName>
</protein>
<keyword evidence="1" id="KW-0472">Membrane</keyword>
<keyword evidence="1" id="KW-1133">Transmembrane helix</keyword>
<feature type="transmembrane region" description="Helical" evidence="1">
    <location>
        <begin position="199"/>
        <end position="218"/>
    </location>
</feature>
<organism evidence="2">
    <name type="scientific">Timema poppense</name>
    <name type="common">Walking stick</name>
    <dbReference type="NCBI Taxonomy" id="170557"/>
    <lineage>
        <taxon>Eukaryota</taxon>
        <taxon>Metazoa</taxon>
        <taxon>Ecdysozoa</taxon>
        <taxon>Arthropoda</taxon>
        <taxon>Hexapoda</taxon>
        <taxon>Insecta</taxon>
        <taxon>Pterygota</taxon>
        <taxon>Neoptera</taxon>
        <taxon>Polyneoptera</taxon>
        <taxon>Phasmatodea</taxon>
        <taxon>Timematodea</taxon>
        <taxon>Timematoidea</taxon>
        <taxon>Timematidae</taxon>
        <taxon>Timema</taxon>
    </lineage>
</organism>
<name>A0A7R9D3H9_TIMPO</name>
<feature type="transmembrane region" description="Helical" evidence="1">
    <location>
        <begin position="338"/>
        <end position="357"/>
    </location>
</feature>
<evidence type="ECO:0008006" key="3">
    <source>
        <dbReference type="Google" id="ProtNLM"/>
    </source>
</evidence>
<evidence type="ECO:0000313" key="2">
    <source>
        <dbReference type="EMBL" id="CAD7406478.1"/>
    </source>
</evidence>
<feature type="transmembrane region" description="Helical" evidence="1">
    <location>
        <begin position="77"/>
        <end position="95"/>
    </location>
</feature>
<sequence length="613" mass="69954">MRARPKRKRNPSPFFVRPAWDHHCTEVPMKSRGVSDPPEALFQDFKPVLVFCAILGIFPLQLRRTGDAHFKWFSRSMLYSGVFYTLVGCFDLWLARRRLYDIVYNTHNFNTTIFKYNFFVYLVPHLILFPTHWLEGRKLAAFRNKWWEFQTSFFRVTGRSLSFGLRKTSWLVVVILPLFSVLYIGVVEVMTNEFTTAELFFYWYMLTLLVLHLVVWYMSPADVDKGVHDAVPYSVVGMGRSVVIADNRTIRLELASARLKNLSASPRIRLSKDGRPDMVRRTRFGMRGGAPRIKRSETLLAVIDGSGDVSNYRVLWLQLSELTKMTGSSNTYVQGQLLLEYFATILLSLYSIMIGMFENRISSITLSQGLNGIFWSLVVLVMCNSAGWAQWQVGPVFIGRLSELLHYGRAVDQFETFLEEVSCNQPIIILQGYITLDHGLSVYSIVCSQLETFLQVASCNQPIISLQGISPWTTVSSTRSIGVFYCMFSAGDLPASGIFWRPSCKRYLVTTLDHGLSVYSIVCSQLETFLQVASCNQPMISLQGYVNLDRSLFTTVYMGLFILFYRNCSVDGLNPELASTVVTYLVVLLQFGSKDREDDNVDKYNFTTTSSQL</sequence>
<proteinExistence type="predicted"/>
<keyword evidence="1" id="KW-0812">Transmembrane</keyword>
<feature type="transmembrane region" description="Helical" evidence="1">
    <location>
        <begin position="369"/>
        <end position="391"/>
    </location>
</feature>
<dbReference type="EMBL" id="OD002892">
    <property type="protein sequence ID" value="CAD7406478.1"/>
    <property type="molecule type" value="Genomic_DNA"/>
</dbReference>
<gene>
    <name evidence="2" type="ORF">TPSB3V08_LOCUS5427</name>
</gene>
<accession>A0A7R9D3H9</accession>
<evidence type="ECO:0000256" key="1">
    <source>
        <dbReference type="SAM" id="Phobius"/>
    </source>
</evidence>
<feature type="transmembrane region" description="Helical" evidence="1">
    <location>
        <begin position="45"/>
        <end position="62"/>
    </location>
</feature>